<dbReference type="InterPro" id="IPR011701">
    <property type="entry name" value="MFS"/>
</dbReference>
<feature type="transmembrane region" description="Helical" evidence="1">
    <location>
        <begin position="287"/>
        <end position="304"/>
    </location>
</feature>
<feature type="transmembrane region" description="Helical" evidence="1">
    <location>
        <begin position="344"/>
        <end position="369"/>
    </location>
</feature>
<evidence type="ECO:0000256" key="1">
    <source>
        <dbReference type="SAM" id="Phobius"/>
    </source>
</evidence>
<dbReference type="InterPro" id="IPR036259">
    <property type="entry name" value="MFS_trans_sf"/>
</dbReference>
<sequence>MRSWYKNIDGVHAFYANGLLRSLFMSMTSIYVPLFIYSVGMGIWGSWQAALWLVAAYYILQRLVVVIIVFPLSKLIEQIGFRRSISLSVFFLIAYTVSLLLVKQDTSWLWVSAVCGGLQIPMYWISRDSALSQDIEGKTMGRRIAYIAVLENIASLLGPFVGGTIVALSGYSTLFGVTLAILALSIIPLWWMPGHTHKNGVSLAGFGYFLRTKRYLHQAVANVGIAVNDYGNGVIWPLILFFQGIRDEKIGIIYSVVAVLAVAIQYITGPWFDKLRARKDYADEGIFGLATAGIAIIWVARFFVKGIAQVLPVDMGRQLFSSVHANFFSDYLHLGGKRMDSIAYWVYIEIMYSLGAIGIFGIMAMGVYWGIWKELVLVSIALWSLATLLIAKESNL</sequence>
<feature type="transmembrane region" description="Helical" evidence="1">
    <location>
        <begin position="50"/>
        <end position="72"/>
    </location>
</feature>
<dbReference type="EMBL" id="MFAK01000038">
    <property type="protein sequence ID" value="OGD74236.1"/>
    <property type="molecule type" value="Genomic_DNA"/>
</dbReference>
<dbReference type="PANTHER" id="PTHR23518:SF2">
    <property type="entry name" value="MAJOR FACILITATOR SUPERFAMILY TRANSPORTER"/>
    <property type="match status" value="1"/>
</dbReference>
<evidence type="ECO:0000313" key="3">
    <source>
        <dbReference type="Proteomes" id="UP000176191"/>
    </source>
</evidence>
<accession>A0A1F5F3T3</accession>
<feature type="transmembrane region" description="Helical" evidence="1">
    <location>
        <begin position="20"/>
        <end position="44"/>
    </location>
</feature>
<keyword evidence="1" id="KW-0812">Transmembrane</keyword>
<gene>
    <name evidence="2" type="ORF">A2228_03730</name>
</gene>
<evidence type="ECO:0008006" key="4">
    <source>
        <dbReference type="Google" id="ProtNLM"/>
    </source>
</evidence>
<dbReference type="AlphaFoldDB" id="A0A1F5F3T3"/>
<feature type="transmembrane region" description="Helical" evidence="1">
    <location>
        <begin position="84"/>
        <end position="102"/>
    </location>
</feature>
<evidence type="ECO:0000313" key="2">
    <source>
        <dbReference type="EMBL" id="OGD74236.1"/>
    </source>
</evidence>
<proteinExistence type="predicted"/>
<feature type="transmembrane region" description="Helical" evidence="1">
    <location>
        <begin position="108"/>
        <end position="125"/>
    </location>
</feature>
<feature type="transmembrane region" description="Helical" evidence="1">
    <location>
        <begin position="250"/>
        <end position="267"/>
    </location>
</feature>
<feature type="transmembrane region" description="Helical" evidence="1">
    <location>
        <begin position="174"/>
        <end position="192"/>
    </location>
</feature>
<dbReference type="Gene3D" id="1.20.1250.20">
    <property type="entry name" value="MFS general substrate transporter like domains"/>
    <property type="match status" value="1"/>
</dbReference>
<comment type="caution">
    <text evidence="2">The sequence shown here is derived from an EMBL/GenBank/DDBJ whole genome shotgun (WGS) entry which is preliminary data.</text>
</comment>
<feature type="transmembrane region" description="Helical" evidence="1">
    <location>
        <begin position="145"/>
        <end position="168"/>
    </location>
</feature>
<dbReference type="GO" id="GO:0022857">
    <property type="term" value="F:transmembrane transporter activity"/>
    <property type="evidence" value="ECO:0007669"/>
    <property type="project" value="InterPro"/>
</dbReference>
<keyword evidence="1" id="KW-1133">Transmembrane helix</keyword>
<dbReference type="SUPFAM" id="SSF103473">
    <property type="entry name" value="MFS general substrate transporter"/>
    <property type="match status" value="1"/>
</dbReference>
<name>A0A1F5F3T3_9BACT</name>
<dbReference type="PANTHER" id="PTHR23518">
    <property type="entry name" value="C-METHYLTRANSFERASE"/>
    <property type="match status" value="1"/>
</dbReference>
<keyword evidence="1" id="KW-0472">Membrane</keyword>
<dbReference type="Proteomes" id="UP000176191">
    <property type="component" value="Unassembled WGS sequence"/>
</dbReference>
<dbReference type="Pfam" id="PF07690">
    <property type="entry name" value="MFS_1"/>
    <property type="match status" value="1"/>
</dbReference>
<protein>
    <recommendedName>
        <fullName evidence="4">Major facilitator superfamily (MFS) profile domain-containing protein</fullName>
    </recommendedName>
</protein>
<organism evidence="2 3">
    <name type="scientific">Candidatus Collierbacteria bacterium RIFOXYA2_FULL_46_10</name>
    <dbReference type="NCBI Taxonomy" id="1817726"/>
    <lineage>
        <taxon>Bacteria</taxon>
        <taxon>Candidatus Collieribacteriota</taxon>
    </lineage>
</organism>
<reference evidence="2 3" key="1">
    <citation type="journal article" date="2016" name="Nat. Commun.">
        <title>Thousands of microbial genomes shed light on interconnected biogeochemical processes in an aquifer system.</title>
        <authorList>
            <person name="Anantharaman K."/>
            <person name="Brown C.T."/>
            <person name="Hug L.A."/>
            <person name="Sharon I."/>
            <person name="Castelle C.J."/>
            <person name="Probst A.J."/>
            <person name="Thomas B.C."/>
            <person name="Singh A."/>
            <person name="Wilkins M.J."/>
            <person name="Karaoz U."/>
            <person name="Brodie E.L."/>
            <person name="Williams K.H."/>
            <person name="Hubbard S.S."/>
            <person name="Banfield J.F."/>
        </authorList>
    </citation>
    <scope>NUCLEOTIDE SEQUENCE [LARGE SCALE GENOMIC DNA]</scope>
</reference>
<feature type="transmembrane region" description="Helical" evidence="1">
    <location>
        <begin position="375"/>
        <end position="391"/>
    </location>
</feature>